<keyword evidence="3" id="KW-1185">Reference proteome</keyword>
<dbReference type="Proteomes" id="UP000305471">
    <property type="component" value="Unassembled WGS sequence"/>
</dbReference>
<dbReference type="RefSeq" id="WP_136783211.1">
    <property type="nucleotide sequence ID" value="NZ_SWCO01000009.1"/>
</dbReference>
<feature type="transmembrane region" description="Helical" evidence="1">
    <location>
        <begin position="7"/>
        <end position="28"/>
    </location>
</feature>
<dbReference type="AlphaFoldDB" id="A0A4U0Z8S2"/>
<evidence type="ECO:0000256" key="1">
    <source>
        <dbReference type="SAM" id="Phobius"/>
    </source>
</evidence>
<organism evidence="2 3">
    <name type="scientific">Alteromonas portus</name>
    <dbReference type="NCBI Taxonomy" id="2565549"/>
    <lineage>
        <taxon>Bacteria</taxon>
        <taxon>Pseudomonadati</taxon>
        <taxon>Pseudomonadota</taxon>
        <taxon>Gammaproteobacteria</taxon>
        <taxon>Alteromonadales</taxon>
        <taxon>Alteromonadaceae</taxon>
        <taxon>Alteromonas/Salinimonas group</taxon>
        <taxon>Alteromonas</taxon>
    </lineage>
</organism>
<feature type="transmembrane region" description="Helical" evidence="1">
    <location>
        <begin position="159"/>
        <end position="188"/>
    </location>
</feature>
<feature type="transmembrane region" description="Helical" evidence="1">
    <location>
        <begin position="194"/>
        <end position="215"/>
    </location>
</feature>
<gene>
    <name evidence="2" type="ORF">E5672_16510</name>
</gene>
<evidence type="ECO:0000313" key="2">
    <source>
        <dbReference type="EMBL" id="TKB02099.1"/>
    </source>
</evidence>
<protein>
    <submittedName>
        <fullName evidence="2">Uncharacterized protein</fullName>
    </submittedName>
</protein>
<comment type="caution">
    <text evidence="2">The sequence shown here is derived from an EMBL/GenBank/DDBJ whole genome shotgun (WGS) entry which is preliminary data.</text>
</comment>
<dbReference type="OrthoDB" id="7061536at2"/>
<keyword evidence="1" id="KW-1133">Transmembrane helix</keyword>
<keyword evidence="1" id="KW-0812">Transmembrane</keyword>
<accession>A0A4U0Z8S2</accession>
<reference evidence="2 3" key="1">
    <citation type="submission" date="2019-04" db="EMBL/GenBank/DDBJ databases">
        <title>Alteromonas portus sp. nov., an alginate lyase-excreting marine bacterium.</title>
        <authorList>
            <person name="Huang H."/>
            <person name="Mo K."/>
            <person name="Bao S."/>
        </authorList>
    </citation>
    <scope>NUCLEOTIDE SEQUENCE [LARGE SCALE GENOMIC DNA]</scope>
    <source>
        <strain evidence="2 3">HB161718</strain>
    </source>
</reference>
<keyword evidence="1" id="KW-0472">Membrane</keyword>
<proteinExistence type="predicted"/>
<sequence>MDFLKKGFLISTPVGLYYFIVYCLTEGIPFPLDLSDLPALLTALGLLCLLISALIISYATLSSYVLLDPLNIGYSKIVSASSFKNIQGNKALLINYSVFYALNPVVLLFLVLSKSEFTSFIMIFNSFFIPLAFSYYSLSPKRQLFKGEWKIDNFTFIKFAKISITFFYINLFSLISGFLAIKYILFSFDLESDAAAIISFSIVYFLSFFIFIPPVEKDISERINELGTKKVLYKELLRYPVSYIYLILFLVSLIPNVSYKTASSAFNILNVGGGVERNYYYSINSKITVPPELLKECVDDKNYCVTKKVVVILSFGGVLYVKDREEGLVYSLPSSHLYMIKSMR</sequence>
<evidence type="ECO:0000313" key="3">
    <source>
        <dbReference type="Proteomes" id="UP000305471"/>
    </source>
</evidence>
<name>A0A4U0Z8S2_9ALTE</name>
<feature type="transmembrane region" description="Helical" evidence="1">
    <location>
        <begin position="236"/>
        <end position="254"/>
    </location>
</feature>
<dbReference type="EMBL" id="SWCO01000009">
    <property type="protein sequence ID" value="TKB02099.1"/>
    <property type="molecule type" value="Genomic_DNA"/>
</dbReference>
<feature type="transmembrane region" description="Helical" evidence="1">
    <location>
        <begin position="40"/>
        <end position="67"/>
    </location>
</feature>
<feature type="transmembrane region" description="Helical" evidence="1">
    <location>
        <begin position="92"/>
        <end position="111"/>
    </location>
</feature>
<feature type="transmembrane region" description="Helical" evidence="1">
    <location>
        <begin position="117"/>
        <end position="138"/>
    </location>
</feature>